<evidence type="ECO:0000313" key="1">
    <source>
        <dbReference type="EMBL" id="PKW18736.1"/>
    </source>
</evidence>
<name>A0A2N3Y718_SACSN</name>
<dbReference type="AlphaFoldDB" id="A0A2N3Y718"/>
<dbReference type="OrthoDB" id="3691380at2"/>
<organism evidence="1 2">
    <name type="scientific">Saccharopolyspora spinosa</name>
    <dbReference type="NCBI Taxonomy" id="60894"/>
    <lineage>
        <taxon>Bacteria</taxon>
        <taxon>Bacillati</taxon>
        <taxon>Actinomycetota</taxon>
        <taxon>Actinomycetes</taxon>
        <taxon>Pseudonocardiales</taxon>
        <taxon>Pseudonocardiaceae</taxon>
        <taxon>Saccharopolyspora</taxon>
    </lineage>
</organism>
<dbReference type="Proteomes" id="UP000233786">
    <property type="component" value="Unassembled WGS sequence"/>
</dbReference>
<gene>
    <name evidence="1" type="ORF">A8926_6863</name>
</gene>
<dbReference type="RefSeq" id="WP_101376938.1">
    <property type="nucleotide sequence ID" value="NZ_CP061007.1"/>
</dbReference>
<accession>A0A2N3Y718</accession>
<keyword evidence="2" id="KW-1185">Reference proteome</keyword>
<protein>
    <submittedName>
        <fullName evidence="1">Uncharacterized protein</fullName>
    </submittedName>
</protein>
<proteinExistence type="predicted"/>
<dbReference type="EMBL" id="PJNB01000001">
    <property type="protein sequence ID" value="PKW18736.1"/>
    <property type="molecule type" value="Genomic_DNA"/>
</dbReference>
<reference evidence="1" key="1">
    <citation type="submission" date="2017-12" db="EMBL/GenBank/DDBJ databases">
        <title>Sequencing the genomes of 1000 Actinobacteria strains.</title>
        <authorList>
            <person name="Klenk H.-P."/>
        </authorList>
    </citation>
    <scope>NUCLEOTIDE SEQUENCE [LARGE SCALE GENOMIC DNA]</scope>
    <source>
        <strain evidence="1">DSM 44228</strain>
    </source>
</reference>
<sequence length="102" mass="11623">MFLRELYESVRQRLDAVARVVSAGDDRAVTAVARSEVPHLIDAVRTLMAGHEPNEIGECPACSRTLRRWTKPWRRPTSPCTVYLAARRALFDETDEPRHALH</sequence>
<evidence type="ECO:0000313" key="2">
    <source>
        <dbReference type="Proteomes" id="UP000233786"/>
    </source>
</evidence>
<comment type="caution">
    <text evidence="1">The sequence shown here is derived from an EMBL/GenBank/DDBJ whole genome shotgun (WGS) entry which is preliminary data.</text>
</comment>